<dbReference type="Pfam" id="PF03734">
    <property type="entry name" value="YkuD"/>
    <property type="match status" value="1"/>
</dbReference>
<keyword evidence="9" id="KW-0732">Signal</keyword>
<keyword evidence="12" id="KW-1185">Reference proteome</keyword>
<dbReference type="PANTHER" id="PTHR36699">
    <property type="entry name" value="LD-TRANSPEPTIDASE"/>
    <property type="match status" value="1"/>
</dbReference>
<comment type="pathway">
    <text evidence="1 7">Cell wall biogenesis; peptidoglycan biosynthesis.</text>
</comment>
<protein>
    <submittedName>
        <fullName evidence="11">L,D-transpeptidase family protein</fullName>
    </submittedName>
</protein>
<keyword evidence="3" id="KW-0808">Transferase</keyword>
<keyword evidence="6 7" id="KW-0961">Cell wall biogenesis/degradation</keyword>
<feature type="signal peptide" evidence="9">
    <location>
        <begin position="1"/>
        <end position="23"/>
    </location>
</feature>
<feature type="region of interest" description="Disordered" evidence="8">
    <location>
        <begin position="86"/>
        <end position="117"/>
    </location>
</feature>
<feature type="domain" description="L,D-TPase catalytic" evidence="10">
    <location>
        <begin position="234"/>
        <end position="396"/>
    </location>
</feature>
<evidence type="ECO:0000259" key="10">
    <source>
        <dbReference type="PROSITE" id="PS52029"/>
    </source>
</evidence>
<dbReference type="Gene3D" id="2.40.440.10">
    <property type="entry name" value="L,D-transpeptidase catalytic domain-like"/>
    <property type="match status" value="1"/>
</dbReference>
<comment type="similarity">
    <text evidence="2">Belongs to the YkuD family.</text>
</comment>
<dbReference type="PANTHER" id="PTHR36699:SF1">
    <property type="entry name" value="L,D-TRANSPEPTIDASE YAFK-RELATED"/>
    <property type="match status" value="1"/>
</dbReference>
<evidence type="ECO:0000256" key="5">
    <source>
        <dbReference type="ARBA" id="ARBA00022984"/>
    </source>
</evidence>
<dbReference type="InterPro" id="IPR038063">
    <property type="entry name" value="Transpep_catalytic_dom"/>
</dbReference>
<evidence type="ECO:0000256" key="8">
    <source>
        <dbReference type="SAM" id="MobiDB-lite"/>
    </source>
</evidence>
<dbReference type="CDD" id="cd16913">
    <property type="entry name" value="YkuD_like"/>
    <property type="match status" value="1"/>
</dbReference>
<evidence type="ECO:0000256" key="9">
    <source>
        <dbReference type="SAM" id="SignalP"/>
    </source>
</evidence>
<evidence type="ECO:0000256" key="4">
    <source>
        <dbReference type="ARBA" id="ARBA00022960"/>
    </source>
</evidence>
<accession>A0ABT3GLQ8</accession>
<dbReference type="EMBL" id="JAPDDT010000008">
    <property type="protein sequence ID" value="MCW1924410.1"/>
    <property type="molecule type" value="Genomic_DNA"/>
</dbReference>
<evidence type="ECO:0000313" key="11">
    <source>
        <dbReference type="EMBL" id="MCW1924410.1"/>
    </source>
</evidence>
<evidence type="ECO:0000256" key="6">
    <source>
        <dbReference type="ARBA" id="ARBA00023316"/>
    </source>
</evidence>
<comment type="caution">
    <text evidence="11">The sequence shown here is derived from an EMBL/GenBank/DDBJ whole genome shotgun (WGS) entry which is preliminary data.</text>
</comment>
<keyword evidence="4 7" id="KW-0133">Cell shape</keyword>
<evidence type="ECO:0000256" key="2">
    <source>
        <dbReference type="ARBA" id="ARBA00005992"/>
    </source>
</evidence>
<feature type="active site" description="Nucleophile" evidence="7">
    <location>
        <position position="372"/>
    </location>
</feature>
<evidence type="ECO:0000256" key="3">
    <source>
        <dbReference type="ARBA" id="ARBA00022679"/>
    </source>
</evidence>
<feature type="active site" description="Proton donor/acceptor" evidence="7">
    <location>
        <position position="355"/>
    </location>
</feature>
<feature type="chain" id="PRO_5047176032" evidence="9">
    <location>
        <begin position="24"/>
        <end position="397"/>
    </location>
</feature>
<dbReference type="InterPro" id="IPR011055">
    <property type="entry name" value="Dup_hybrid_motif"/>
</dbReference>
<dbReference type="InterPro" id="IPR016047">
    <property type="entry name" value="M23ase_b-sheet_dom"/>
</dbReference>
<evidence type="ECO:0000256" key="7">
    <source>
        <dbReference type="PROSITE-ProRule" id="PRU01373"/>
    </source>
</evidence>
<dbReference type="SUPFAM" id="SSF141523">
    <property type="entry name" value="L,D-transpeptidase catalytic domain-like"/>
    <property type="match status" value="1"/>
</dbReference>
<sequence length="397" mass="42072">MSSACRLLPIIASLLISVVHGLAEEPVIPAEESAAPPQPVPAHLELAKKLFDPGLADGFDFPAGGPEGKAPYTAKATRRKYAGWKVTGKPGEADADTGQPHTGEAWNGSGGGTTDAGQPIFAIAAGVVREVKETPRGPAVTIEHRFVENGALRTVWSTSAGLADVTLKAGDPVKRRQPLGTIANRGAGTTTQLYLEIRTQWPPPAEAGPAAGCEPPSAFIRAHRTLTVPAKEKSLIIASKKDYRLLYCRDGKVVEDLPIALSQKPLGPKTEDGDNRTPEGEYRIIQKAVGPFDGEWGKFLGSRWMRINYPNAHDARTALDAGRINKGKCEAILAANAAGKMPLANSELGGGVGIHGWVSDWPDGPQNLTWGCLSLREADLKKLYSLVAKGTVVIISP</sequence>
<gene>
    <name evidence="11" type="ORF">OKA05_17720</name>
</gene>
<evidence type="ECO:0000313" key="12">
    <source>
        <dbReference type="Proteomes" id="UP001320876"/>
    </source>
</evidence>
<dbReference type="PROSITE" id="PS52029">
    <property type="entry name" value="LD_TPASE"/>
    <property type="match status" value="1"/>
</dbReference>
<dbReference type="RefSeq" id="WP_264488520.1">
    <property type="nucleotide sequence ID" value="NZ_JAPDDT010000008.1"/>
</dbReference>
<dbReference type="CDD" id="cd12797">
    <property type="entry name" value="M23_peptidase"/>
    <property type="match status" value="1"/>
</dbReference>
<reference evidence="11 12" key="1">
    <citation type="submission" date="2022-10" db="EMBL/GenBank/DDBJ databases">
        <title>Luteolibacter arcticus strain CCTCC AB 2014275, whole genome shotgun sequencing project.</title>
        <authorList>
            <person name="Zhao G."/>
            <person name="Shen L."/>
        </authorList>
    </citation>
    <scope>NUCLEOTIDE SEQUENCE [LARGE SCALE GENOMIC DNA]</scope>
    <source>
        <strain evidence="11 12">CCTCC AB 2014275</strain>
    </source>
</reference>
<name>A0ABT3GLQ8_9BACT</name>
<dbReference type="Proteomes" id="UP001320876">
    <property type="component" value="Unassembled WGS sequence"/>
</dbReference>
<keyword evidence="5 7" id="KW-0573">Peptidoglycan synthesis</keyword>
<dbReference type="Pfam" id="PF01551">
    <property type="entry name" value="Peptidase_M23"/>
    <property type="match status" value="1"/>
</dbReference>
<organism evidence="11 12">
    <name type="scientific">Luteolibacter arcticus</name>
    <dbReference type="NCBI Taxonomy" id="1581411"/>
    <lineage>
        <taxon>Bacteria</taxon>
        <taxon>Pseudomonadati</taxon>
        <taxon>Verrucomicrobiota</taxon>
        <taxon>Verrucomicrobiia</taxon>
        <taxon>Verrucomicrobiales</taxon>
        <taxon>Verrucomicrobiaceae</taxon>
        <taxon>Luteolibacter</taxon>
    </lineage>
</organism>
<evidence type="ECO:0000256" key="1">
    <source>
        <dbReference type="ARBA" id="ARBA00004752"/>
    </source>
</evidence>
<dbReference type="SUPFAM" id="SSF51261">
    <property type="entry name" value="Duplicated hybrid motif"/>
    <property type="match status" value="1"/>
</dbReference>
<dbReference type="InterPro" id="IPR005490">
    <property type="entry name" value="LD_TPept_cat_dom"/>
</dbReference>
<proteinExistence type="inferred from homology"/>
<dbReference type="Gene3D" id="2.70.70.10">
    <property type="entry name" value="Glucose Permease (Domain IIA)"/>
    <property type="match status" value="1"/>
</dbReference>